<sequence length="139" mass="15178">MKSTIAALTATIALTLPAYAAGDAENGEKEFRKCKSCHMIESADETIVKGGRTGPNLYGVAGRTAGSQEDFKYSDLMTAAGEKGLEWNEEDFIGYVQEPTDWLKEYTGEDGRAKMTYKVRKEEDAADLWAYLSSLGADS</sequence>
<keyword evidence="2 6" id="KW-0349">Heme</keyword>
<evidence type="ECO:0000313" key="10">
    <source>
        <dbReference type="EMBL" id="QEW25973.1"/>
    </source>
</evidence>
<evidence type="ECO:0000256" key="6">
    <source>
        <dbReference type="PROSITE-ProRule" id="PRU00433"/>
    </source>
</evidence>
<dbReference type="SUPFAM" id="SSF46626">
    <property type="entry name" value="Cytochrome c"/>
    <property type="match status" value="1"/>
</dbReference>
<proteinExistence type="predicted"/>
<dbReference type="GO" id="GO:0009055">
    <property type="term" value="F:electron transfer activity"/>
    <property type="evidence" value="ECO:0007669"/>
    <property type="project" value="InterPro"/>
</dbReference>
<feature type="domain" description="Cytochrome c" evidence="8">
    <location>
        <begin position="22"/>
        <end position="136"/>
    </location>
</feature>
<dbReference type="InterPro" id="IPR009056">
    <property type="entry name" value="Cyt_c-like_dom"/>
</dbReference>
<dbReference type="GO" id="GO:0020037">
    <property type="term" value="F:heme binding"/>
    <property type="evidence" value="ECO:0007669"/>
    <property type="project" value="InterPro"/>
</dbReference>
<dbReference type="Proteomes" id="UP000325785">
    <property type="component" value="Chromosome"/>
</dbReference>
<feature type="signal peptide" evidence="7">
    <location>
        <begin position="1"/>
        <end position="20"/>
    </location>
</feature>
<evidence type="ECO:0000256" key="3">
    <source>
        <dbReference type="ARBA" id="ARBA00022723"/>
    </source>
</evidence>
<dbReference type="STRING" id="540747.SAMN04488031_103179"/>
<dbReference type="Pfam" id="PF00034">
    <property type="entry name" value="Cytochrom_C"/>
    <property type="match status" value="1"/>
</dbReference>
<evidence type="ECO:0000313" key="11">
    <source>
        <dbReference type="Proteomes" id="UP000051401"/>
    </source>
</evidence>
<keyword evidence="5 6" id="KW-0408">Iron</keyword>
<reference evidence="10 12" key="2">
    <citation type="submission" date="2018-08" db="EMBL/GenBank/DDBJ databases">
        <title>Genetic Globetrotter - A new plasmid hitch-hiking vast phylogenetic and geographic distances.</title>
        <authorList>
            <person name="Vollmers J."/>
            <person name="Petersen J."/>
        </authorList>
    </citation>
    <scope>NUCLEOTIDE SEQUENCE [LARGE SCALE GENOMIC DNA]</scope>
    <source>
        <strain evidence="10 12">DSM 26383</strain>
    </source>
</reference>
<evidence type="ECO:0000256" key="4">
    <source>
        <dbReference type="ARBA" id="ARBA00022982"/>
    </source>
</evidence>
<gene>
    <name evidence="10" type="ORF">RIdsm_01766</name>
    <name evidence="9" type="ORF">XM52_05290</name>
</gene>
<organism evidence="9 11">
    <name type="scientific">Roseovarius indicus</name>
    <dbReference type="NCBI Taxonomy" id="540747"/>
    <lineage>
        <taxon>Bacteria</taxon>
        <taxon>Pseudomonadati</taxon>
        <taxon>Pseudomonadota</taxon>
        <taxon>Alphaproteobacteria</taxon>
        <taxon>Rhodobacterales</taxon>
        <taxon>Roseobacteraceae</taxon>
        <taxon>Roseovarius</taxon>
    </lineage>
</organism>
<name>A0A0T5PCS9_9RHOB</name>
<keyword evidence="3 6" id="KW-0479">Metal-binding</keyword>
<dbReference type="EMBL" id="LAXI01000002">
    <property type="protein sequence ID" value="KRS19079.1"/>
    <property type="molecule type" value="Genomic_DNA"/>
</dbReference>
<dbReference type="KEGG" id="rid:RIdsm_01766"/>
<dbReference type="EMBL" id="CP031598">
    <property type="protein sequence ID" value="QEW25973.1"/>
    <property type="molecule type" value="Genomic_DNA"/>
</dbReference>
<dbReference type="GO" id="GO:0046872">
    <property type="term" value="F:metal ion binding"/>
    <property type="evidence" value="ECO:0007669"/>
    <property type="project" value="UniProtKB-KW"/>
</dbReference>
<evidence type="ECO:0000256" key="1">
    <source>
        <dbReference type="ARBA" id="ARBA00022448"/>
    </source>
</evidence>
<dbReference type="AlphaFoldDB" id="A0A0T5PCS9"/>
<dbReference type="InterPro" id="IPR036909">
    <property type="entry name" value="Cyt_c-like_dom_sf"/>
</dbReference>
<keyword evidence="7" id="KW-0732">Signal</keyword>
<accession>A0A0T5PCS9</accession>
<dbReference type="PATRIC" id="fig|540747.5.peg.2635"/>
<dbReference type="PANTHER" id="PTHR11961">
    <property type="entry name" value="CYTOCHROME C"/>
    <property type="match status" value="1"/>
</dbReference>
<keyword evidence="4" id="KW-0249">Electron transport</keyword>
<dbReference type="InterPro" id="IPR002327">
    <property type="entry name" value="Cyt_c_1A/1B"/>
</dbReference>
<dbReference type="RefSeq" id="WP_057813985.1">
    <property type="nucleotide sequence ID" value="NZ_CP031598.1"/>
</dbReference>
<feature type="chain" id="PRO_5010437562" evidence="7">
    <location>
        <begin position="21"/>
        <end position="139"/>
    </location>
</feature>
<evidence type="ECO:0000256" key="7">
    <source>
        <dbReference type="SAM" id="SignalP"/>
    </source>
</evidence>
<keyword evidence="11" id="KW-1185">Reference proteome</keyword>
<evidence type="ECO:0000259" key="8">
    <source>
        <dbReference type="PROSITE" id="PS51007"/>
    </source>
</evidence>
<evidence type="ECO:0000313" key="9">
    <source>
        <dbReference type="EMBL" id="KRS19079.1"/>
    </source>
</evidence>
<dbReference type="PROSITE" id="PS51007">
    <property type="entry name" value="CYTC"/>
    <property type="match status" value="1"/>
</dbReference>
<evidence type="ECO:0000256" key="2">
    <source>
        <dbReference type="ARBA" id="ARBA00022617"/>
    </source>
</evidence>
<reference evidence="9 11" key="1">
    <citation type="submission" date="2015-04" db="EMBL/GenBank/DDBJ databases">
        <title>The draft genome sequence of Roseovarius indicus B108T.</title>
        <authorList>
            <person name="Li G."/>
            <person name="Lai Q."/>
            <person name="Shao Z."/>
            <person name="Yan P."/>
        </authorList>
    </citation>
    <scope>NUCLEOTIDE SEQUENCE [LARGE SCALE GENOMIC DNA]</scope>
    <source>
        <strain evidence="9 11">B108</strain>
    </source>
</reference>
<keyword evidence="1" id="KW-0813">Transport</keyword>
<dbReference type="Proteomes" id="UP000051401">
    <property type="component" value="Unassembled WGS sequence"/>
</dbReference>
<protein>
    <submittedName>
        <fullName evidence="10">Cytochrome c2</fullName>
    </submittedName>
</protein>
<dbReference type="Gene3D" id="1.10.760.10">
    <property type="entry name" value="Cytochrome c-like domain"/>
    <property type="match status" value="1"/>
</dbReference>
<evidence type="ECO:0000313" key="12">
    <source>
        <dbReference type="Proteomes" id="UP000325785"/>
    </source>
</evidence>
<evidence type="ECO:0000256" key="5">
    <source>
        <dbReference type="ARBA" id="ARBA00023004"/>
    </source>
</evidence>
<dbReference type="OrthoDB" id="9805828at2"/>